<dbReference type="PANTHER" id="PTHR30336">
    <property type="entry name" value="INNER MEMBRANE PROTEIN, PROBABLE PERMEASE"/>
    <property type="match status" value="1"/>
</dbReference>
<dbReference type="GO" id="GO:0005886">
    <property type="term" value="C:plasma membrane"/>
    <property type="evidence" value="ECO:0007669"/>
    <property type="project" value="TreeGrafter"/>
</dbReference>
<proteinExistence type="predicted"/>
<dbReference type="Pfam" id="PF02698">
    <property type="entry name" value="DUF218"/>
    <property type="match status" value="1"/>
</dbReference>
<evidence type="ECO:0000313" key="4">
    <source>
        <dbReference type="Proteomes" id="UP000546464"/>
    </source>
</evidence>
<feature type="domain" description="DUF218" evidence="2">
    <location>
        <begin position="60"/>
        <end position="199"/>
    </location>
</feature>
<evidence type="ECO:0000259" key="2">
    <source>
        <dbReference type="Pfam" id="PF02698"/>
    </source>
</evidence>
<dbReference type="AlphaFoldDB" id="A0A842HF25"/>
<organism evidence="3 4">
    <name type="scientific">Ruficoccus amylovorans</name>
    <dbReference type="NCBI Taxonomy" id="1804625"/>
    <lineage>
        <taxon>Bacteria</taxon>
        <taxon>Pseudomonadati</taxon>
        <taxon>Verrucomicrobiota</taxon>
        <taxon>Opitutia</taxon>
        <taxon>Puniceicoccales</taxon>
        <taxon>Cerasicoccaceae</taxon>
        <taxon>Ruficoccus</taxon>
    </lineage>
</organism>
<reference evidence="3 4" key="1">
    <citation type="submission" date="2020-07" db="EMBL/GenBank/DDBJ databases">
        <authorList>
            <person name="Feng X."/>
        </authorList>
    </citation>
    <scope>NUCLEOTIDE SEQUENCE [LARGE SCALE GENOMIC DNA]</scope>
    <source>
        <strain evidence="3 4">JCM31066</strain>
    </source>
</reference>
<accession>A0A842HF25</accession>
<name>A0A842HF25_9BACT</name>
<gene>
    <name evidence="3" type="ORF">H5P28_06515</name>
</gene>
<dbReference type="Proteomes" id="UP000546464">
    <property type="component" value="Unassembled WGS sequence"/>
</dbReference>
<feature type="transmembrane region" description="Helical" evidence="1">
    <location>
        <begin position="12"/>
        <end position="35"/>
    </location>
</feature>
<keyword evidence="1" id="KW-0812">Transmembrane</keyword>
<dbReference type="InterPro" id="IPR051599">
    <property type="entry name" value="Cell_Envelope_Assoc"/>
</dbReference>
<dbReference type="PANTHER" id="PTHR30336:SF6">
    <property type="entry name" value="INTEGRAL MEMBRANE PROTEIN"/>
    <property type="match status" value="1"/>
</dbReference>
<comment type="caution">
    <text evidence="3">The sequence shown here is derived from an EMBL/GenBank/DDBJ whole genome shotgun (WGS) entry which is preliminary data.</text>
</comment>
<keyword evidence="1" id="KW-1133">Transmembrane helix</keyword>
<protein>
    <submittedName>
        <fullName evidence="3">YdcF family protein</fullName>
    </submittedName>
</protein>
<dbReference type="InterPro" id="IPR003848">
    <property type="entry name" value="DUF218"/>
</dbReference>
<evidence type="ECO:0000313" key="3">
    <source>
        <dbReference type="EMBL" id="MBC2593911.1"/>
    </source>
</evidence>
<keyword evidence="1" id="KW-0472">Membrane</keyword>
<dbReference type="EMBL" id="JACHVB010000020">
    <property type="protein sequence ID" value="MBC2593911.1"/>
    <property type="molecule type" value="Genomic_DNA"/>
</dbReference>
<evidence type="ECO:0000256" key="1">
    <source>
        <dbReference type="SAM" id="Phobius"/>
    </source>
</evidence>
<dbReference type="RefSeq" id="WP_185674900.1">
    <property type="nucleotide sequence ID" value="NZ_JACHVB010000020.1"/>
</dbReference>
<sequence length="228" mass="25024">MKARRKPVKKRLKILGVGLAVLVFFPLSVLVLILYARREVETSAQGRVASEAGGVPKTRVALVLGCSRYLDSGEENLFFSARMDAARELYEAGAVEYLLVSGDNSRPDYDESSDMKEALMEQGVPEERIACDYAGFSTLDSVLRAREVFGLEQFVIVSQGFHVRRALYIARANGLDATGYAARDVGGTGGKFIRLREALARVKVLLDVRVFGRAPKFLGEPVVIGQHP</sequence>
<keyword evidence="4" id="KW-1185">Reference proteome</keyword>
<dbReference type="CDD" id="cd06259">
    <property type="entry name" value="YdcF-like"/>
    <property type="match status" value="1"/>
</dbReference>